<comment type="similarity">
    <text evidence="2 10">Belongs to the binding-protein-dependent transport system permease family. CysTW subfamily.</text>
</comment>
<dbReference type="InterPro" id="IPR000515">
    <property type="entry name" value="MetI-like"/>
</dbReference>
<dbReference type="GO" id="GO:0015098">
    <property type="term" value="F:molybdate ion transmembrane transporter activity"/>
    <property type="evidence" value="ECO:0007669"/>
    <property type="project" value="UniProtKB-UniRule"/>
</dbReference>
<dbReference type="OrthoDB" id="9795403at2"/>
<evidence type="ECO:0000313" key="13">
    <source>
        <dbReference type="Proteomes" id="UP000240509"/>
    </source>
</evidence>
<feature type="transmembrane region" description="Helical" evidence="9">
    <location>
        <begin position="12"/>
        <end position="36"/>
    </location>
</feature>
<comment type="function">
    <text evidence="10">Part of the binding-protein-dependent transport system for molybdenum; probably responsible for the translocation of the substrate across the membrane.</text>
</comment>
<evidence type="ECO:0000256" key="8">
    <source>
        <dbReference type="ARBA" id="ARBA00023136"/>
    </source>
</evidence>
<comment type="subcellular location">
    <subcellularLocation>
        <location evidence="1 9">Cell membrane</location>
        <topology evidence="1 9">Multi-pass membrane protein</topology>
    </subcellularLocation>
</comment>
<dbReference type="Gene3D" id="1.10.3720.10">
    <property type="entry name" value="MetI-like"/>
    <property type="match status" value="1"/>
</dbReference>
<evidence type="ECO:0000259" key="11">
    <source>
        <dbReference type="PROSITE" id="PS50928"/>
    </source>
</evidence>
<gene>
    <name evidence="12" type="primary">modB</name>
    <name evidence="12" type="ORF">C6Y45_10505</name>
</gene>
<evidence type="ECO:0000256" key="7">
    <source>
        <dbReference type="ARBA" id="ARBA00022989"/>
    </source>
</evidence>
<keyword evidence="3 9" id="KW-0813">Transport</keyword>
<keyword evidence="4 10" id="KW-1003">Cell membrane</keyword>
<evidence type="ECO:0000256" key="3">
    <source>
        <dbReference type="ARBA" id="ARBA00022448"/>
    </source>
</evidence>
<protein>
    <recommendedName>
        <fullName evidence="10">Molybdenum transport system permease</fullName>
    </recommendedName>
</protein>
<dbReference type="Pfam" id="PF00528">
    <property type="entry name" value="BPD_transp_1"/>
    <property type="match status" value="1"/>
</dbReference>
<feature type="transmembrane region" description="Helical" evidence="9">
    <location>
        <begin position="194"/>
        <end position="212"/>
    </location>
</feature>
<evidence type="ECO:0000256" key="4">
    <source>
        <dbReference type="ARBA" id="ARBA00022475"/>
    </source>
</evidence>
<proteinExistence type="inferred from homology"/>
<name>A0A2T4U5G9_9BACI</name>
<keyword evidence="7 9" id="KW-1133">Transmembrane helix</keyword>
<dbReference type="PANTHER" id="PTHR30183">
    <property type="entry name" value="MOLYBDENUM TRANSPORT SYSTEM PERMEASE PROTEIN MODB"/>
    <property type="match status" value="1"/>
</dbReference>
<dbReference type="AlphaFoldDB" id="A0A2T4U5G9"/>
<accession>A0A2T4U5G9</accession>
<feature type="transmembrane region" description="Helical" evidence="9">
    <location>
        <begin position="133"/>
        <end position="155"/>
    </location>
</feature>
<evidence type="ECO:0000313" key="12">
    <source>
        <dbReference type="EMBL" id="PTL38640.1"/>
    </source>
</evidence>
<dbReference type="EMBL" id="PZJJ01000016">
    <property type="protein sequence ID" value="PTL38640.1"/>
    <property type="molecule type" value="Genomic_DNA"/>
</dbReference>
<sequence>MEAVWTPLLLSLRVALVATAAAFTAGVLLAWLFAFYKNRWTSFLSILVTLPLILPPTVLGYYLLVSIGRNSFIGRSYEQLTGGPLVFTWQAAVIAAAIAALPLLIRPIQAAFESVDIEYLGAAKLDGASSWQLLYYIIMPLAWRGILAGLVLGFARAMGEFGATLMVAGSIPGRTQTLSLAIYDAVQGDRMAEANMMVLILSVTTITILLLVHRRFSN</sequence>
<keyword evidence="5 10" id="KW-0500">Molybdenum</keyword>
<evidence type="ECO:0000256" key="10">
    <source>
        <dbReference type="RuleBase" id="RU365097"/>
    </source>
</evidence>
<dbReference type="GO" id="GO:0005886">
    <property type="term" value="C:plasma membrane"/>
    <property type="evidence" value="ECO:0007669"/>
    <property type="project" value="UniProtKB-SubCell"/>
</dbReference>
<evidence type="ECO:0000256" key="9">
    <source>
        <dbReference type="RuleBase" id="RU363032"/>
    </source>
</evidence>
<feature type="domain" description="ABC transmembrane type-1" evidence="11">
    <location>
        <begin position="8"/>
        <end position="212"/>
    </location>
</feature>
<evidence type="ECO:0000256" key="1">
    <source>
        <dbReference type="ARBA" id="ARBA00004651"/>
    </source>
</evidence>
<evidence type="ECO:0000256" key="6">
    <source>
        <dbReference type="ARBA" id="ARBA00022692"/>
    </source>
</evidence>
<comment type="caution">
    <text evidence="12">The sequence shown here is derived from an EMBL/GenBank/DDBJ whole genome shotgun (WGS) entry which is preliminary data.</text>
</comment>
<evidence type="ECO:0000256" key="2">
    <source>
        <dbReference type="ARBA" id="ARBA00007069"/>
    </source>
</evidence>
<dbReference type="InterPro" id="IPR035906">
    <property type="entry name" value="MetI-like_sf"/>
</dbReference>
<dbReference type="PROSITE" id="PS50928">
    <property type="entry name" value="ABC_TM1"/>
    <property type="match status" value="1"/>
</dbReference>
<keyword evidence="13" id="KW-1185">Reference proteome</keyword>
<feature type="transmembrane region" description="Helical" evidence="9">
    <location>
        <begin position="84"/>
        <end position="105"/>
    </location>
</feature>
<dbReference type="SUPFAM" id="SSF161098">
    <property type="entry name" value="MetI-like"/>
    <property type="match status" value="1"/>
</dbReference>
<reference evidence="12 13" key="1">
    <citation type="submission" date="2018-03" db="EMBL/GenBank/DDBJ databases">
        <title>Alkalicoccus saliphilus sp. nov., isolated from a mineral pool.</title>
        <authorList>
            <person name="Zhao B."/>
        </authorList>
    </citation>
    <scope>NUCLEOTIDE SEQUENCE [LARGE SCALE GENOMIC DNA]</scope>
    <source>
        <strain evidence="12 13">6AG</strain>
    </source>
</reference>
<evidence type="ECO:0000256" key="5">
    <source>
        <dbReference type="ARBA" id="ARBA00022505"/>
    </source>
</evidence>
<dbReference type="InterPro" id="IPR011867">
    <property type="entry name" value="ModB_ABC"/>
</dbReference>
<dbReference type="NCBIfam" id="TIGR02141">
    <property type="entry name" value="modB_ABC"/>
    <property type="match status" value="1"/>
</dbReference>
<dbReference type="CDD" id="cd06261">
    <property type="entry name" value="TM_PBP2"/>
    <property type="match status" value="1"/>
</dbReference>
<feature type="transmembrane region" description="Helical" evidence="9">
    <location>
        <begin position="43"/>
        <end position="64"/>
    </location>
</feature>
<keyword evidence="8 9" id="KW-0472">Membrane</keyword>
<dbReference type="Proteomes" id="UP000240509">
    <property type="component" value="Unassembled WGS sequence"/>
</dbReference>
<organism evidence="12 13">
    <name type="scientific">Alkalicoccus saliphilus</name>
    <dbReference type="NCBI Taxonomy" id="200989"/>
    <lineage>
        <taxon>Bacteria</taxon>
        <taxon>Bacillati</taxon>
        <taxon>Bacillota</taxon>
        <taxon>Bacilli</taxon>
        <taxon>Bacillales</taxon>
        <taxon>Bacillaceae</taxon>
        <taxon>Alkalicoccus</taxon>
    </lineage>
</organism>
<keyword evidence="6 9" id="KW-0812">Transmembrane</keyword>
<dbReference type="PANTHER" id="PTHR30183:SF3">
    <property type="entry name" value="MOLYBDENUM TRANSPORT SYSTEM PERMEASE PROTEIN MODB"/>
    <property type="match status" value="1"/>
</dbReference>